<evidence type="ECO:0000313" key="2">
    <source>
        <dbReference type="Proteomes" id="UP000029646"/>
    </source>
</evidence>
<reference evidence="1 2" key="1">
    <citation type="journal article" date="2014" name="Genome Announc.">
        <title>Draft Genome Sequence of Marine Flavobacterium Jejuia pallidilutea Strain 11shimoA1 and Pigmentation Mutants.</title>
        <authorList>
            <person name="Takatani N."/>
            <person name="Nakanishi M."/>
            <person name="Meirelles P."/>
            <person name="Mino S."/>
            <person name="Suda W."/>
            <person name="Oshima K."/>
            <person name="Hattori M."/>
            <person name="Ohkuma M."/>
            <person name="Hosokawa M."/>
            <person name="Miyashita K."/>
            <person name="Thompson F.L."/>
            <person name="Niwa A."/>
            <person name="Sawabe T."/>
            <person name="Sawabe T."/>
        </authorList>
    </citation>
    <scope>NUCLEOTIDE SEQUENCE [LARGE SCALE GENOMIC DNA]</scope>
    <source>
        <strain evidence="2">JCM19302</strain>
    </source>
</reference>
<comment type="caution">
    <text evidence="1">The sequence shown here is derived from an EMBL/GenBank/DDBJ whole genome shotgun (WGS) entry which is preliminary data.</text>
</comment>
<dbReference type="AlphaFoldDB" id="A0A090WQ45"/>
<accession>A0A090WQ45</accession>
<protein>
    <submittedName>
        <fullName evidence="1">Uncharacterized protein</fullName>
    </submittedName>
</protein>
<sequence length="57" mass="6567">MPNTPNKLNIFKVATGLSLARKNPKIWIAIQMEKNIISFAVKLYFMEFTKIIIPKAM</sequence>
<dbReference type="Proteomes" id="UP000029646">
    <property type="component" value="Unassembled WGS sequence"/>
</dbReference>
<gene>
    <name evidence="1" type="ORF">JCM19302_3716</name>
</gene>
<dbReference type="EMBL" id="BBNS01000002">
    <property type="protein sequence ID" value="GAL69527.1"/>
    <property type="molecule type" value="Genomic_DNA"/>
</dbReference>
<evidence type="ECO:0000313" key="1">
    <source>
        <dbReference type="EMBL" id="GAL69527.1"/>
    </source>
</evidence>
<organism evidence="1 2">
    <name type="scientific">Jejuia pallidilutea</name>
    <dbReference type="NCBI Taxonomy" id="504487"/>
    <lineage>
        <taxon>Bacteria</taxon>
        <taxon>Pseudomonadati</taxon>
        <taxon>Bacteroidota</taxon>
        <taxon>Flavobacteriia</taxon>
        <taxon>Flavobacteriales</taxon>
        <taxon>Flavobacteriaceae</taxon>
        <taxon>Jejuia</taxon>
    </lineage>
</organism>
<name>A0A090WQ45_9FLAO</name>
<proteinExistence type="predicted"/>